<keyword evidence="3" id="KW-1185">Reference proteome</keyword>
<proteinExistence type="predicted"/>
<sequence>MSFKVPSSISSKYSRAKRPTTVPVVGAPHQIP</sequence>
<name>A0AAI9T6S6_PENTH</name>
<dbReference type="AlphaFoldDB" id="A0AAI9T6S6"/>
<dbReference type="EMBL" id="LACB01000829">
    <property type="protein sequence ID" value="KAJ9481299.1"/>
    <property type="molecule type" value="Genomic_DNA"/>
</dbReference>
<reference evidence="2" key="2">
    <citation type="journal article" date="2016" name="Fungal Biol.">
        <title>Ochratoxin A production by Penicillium thymicola.</title>
        <authorList>
            <person name="Nguyen H.D.T."/>
            <person name="McMullin D.R."/>
            <person name="Ponomareva E."/>
            <person name="Riley R."/>
            <person name="Pomraning K.R."/>
            <person name="Baker S.E."/>
            <person name="Seifert K.A."/>
        </authorList>
    </citation>
    <scope>NUCLEOTIDE SEQUENCE</scope>
    <source>
        <strain evidence="2">DAOM 180753</strain>
    </source>
</reference>
<comment type="caution">
    <text evidence="2">The sequence shown here is derived from an EMBL/GenBank/DDBJ whole genome shotgun (WGS) entry which is preliminary data.</text>
</comment>
<organism evidence="2 3">
    <name type="scientific">Penicillium thymicola</name>
    <dbReference type="NCBI Taxonomy" id="293382"/>
    <lineage>
        <taxon>Eukaryota</taxon>
        <taxon>Fungi</taxon>
        <taxon>Dikarya</taxon>
        <taxon>Ascomycota</taxon>
        <taxon>Pezizomycotina</taxon>
        <taxon>Eurotiomycetes</taxon>
        <taxon>Eurotiomycetidae</taxon>
        <taxon>Eurotiales</taxon>
        <taxon>Aspergillaceae</taxon>
        <taxon>Penicillium</taxon>
    </lineage>
</organism>
<feature type="region of interest" description="Disordered" evidence="1">
    <location>
        <begin position="1"/>
        <end position="32"/>
    </location>
</feature>
<feature type="non-terminal residue" evidence="2">
    <location>
        <position position="32"/>
    </location>
</feature>
<gene>
    <name evidence="2" type="ORF">VN97_g12190</name>
</gene>
<accession>A0AAI9T6S6</accession>
<evidence type="ECO:0000313" key="2">
    <source>
        <dbReference type="EMBL" id="KAJ9481299.1"/>
    </source>
</evidence>
<evidence type="ECO:0000313" key="3">
    <source>
        <dbReference type="Proteomes" id="UP001227192"/>
    </source>
</evidence>
<reference evidence="2" key="1">
    <citation type="submission" date="2015-06" db="EMBL/GenBank/DDBJ databases">
        <authorList>
            <person name="Nguyen H."/>
        </authorList>
    </citation>
    <scope>NUCLEOTIDE SEQUENCE</scope>
    <source>
        <strain evidence="2">DAOM 180753</strain>
    </source>
</reference>
<evidence type="ECO:0000256" key="1">
    <source>
        <dbReference type="SAM" id="MobiDB-lite"/>
    </source>
</evidence>
<dbReference type="Proteomes" id="UP001227192">
    <property type="component" value="Unassembled WGS sequence"/>
</dbReference>
<feature type="compositionally biased region" description="Polar residues" evidence="1">
    <location>
        <begin position="1"/>
        <end position="13"/>
    </location>
</feature>
<protein>
    <submittedName>
        <fullName evidence="2">Uncharacterized protein</fullName>
    </submittedName>
</protein>